<dbReference type="InterPro" id="IPR035437">
    <property type="entry name" value="SNase_OB-fold_sf"/>
</dbReference>
<feature type="compositionally biased region" description="Basic and acidic residues" evidence="1">
    <location>
        <begin position="172"/>
        <end position="189"/>
    </location>
</feature>
<evidence type="ECO:0000259" key="2">
    <source>
        <dbReference type="PROSITE" id="PS50830"/>
    </source>
</evidence>
<sequence>MPSLKRAGMVDAVVEFVSSASRLRLHIPRENCLCTAVASGLICPRSSRRVPNMPEEAGEPFGDEAYNYTREICMQRDVKFEADSIDRVGGVIGWIYLPAEVRITPPKKEKKSGAGVFSSANLSVILVARGYATVNGSPAVQRSAHYAELLKAETFASEHNMGMWSSEEFRASRQAETRSVDNEGVRDEGTNQTGKISSAIKSGLLSMADMKMALPSMTSELINSDVVKRAAASRLVSTE</sequence>
<reference evidence="3 4" key="1">
    <citation type="submission" date="2018-11" db="EMBL/GenBank/DDBJ databases">
        <authorList>
            <consortium name="Pathogen Informatics"/>
        </authorList>
    </citation>
    <scope>NUCLEOTIDE SEQUENCE [LARGE SCALE GENOMIC DNA]</scope>
    <source>
        <strain evidence="3 4">NST_G2</strain>
    </source>
</reference>
<evidence type="ECO:0000313" key="4">
    <source>
        <dbReference type="Proteomes" id="UP000275846"/>
    </source>
</evidence>
<dbReference type="GO" id="GO:0003723">
    <property type="term" value="F:RNA binding"/>
    <property type="evidence" value="ECO:0007669"/>
    <property type="project" value="TreeGrafter"/>
</dbReference>
<proteinExistence type="predicted"/>
<dbReference type="GO" id="GO:0006402">
    <property type="term" value="P:mRNA catabolic process"/>
    <property type="evidence" value="ECO:0007669"/>
    <property type="project" value="TreeGrafter"/>
</dbReference>
<dbReference type="Gene3D" id="2.40.50.90">
    <property type="match status" value="1"/>
</dbReference>
<keyword evidence="4" id="KW-1185">Reference proteome</keyword>
<evidence type="ECO:0000256" key="1">
    <source>
        <dbReference type="SAM" id="MobiDB-lite"/>
    </source>
</evidence>
<dbReference type="GO" id="GO:0005634">
    <property type="term" value="C:nucleus"/>
    <property type="evidence" value="ECO:0007669"/>
    <property type="project" value="TreeGrafter"/>
</dbReference>
<dbReference type="SMART" id="SM00318">
    <property type="entry name" value="SNc"/>
    <property type="match status" value="1"/>
</dbReference>
<dbReference type="SUPFAM" id="SSF50199">
    <property type="entry name" value="Staphylococcal nuclease"/>
    <property type="match status" value="1"/>
</dbReference>
<dbReference type="EMBL" id="UYSU01001967">
    <property type="protein sequence ID" value="VDL87210.1"/>
    <property type="molecule type" value="Genomic_DNA"/>
</dbReference>
<dbReference type="AlphaFoldDB" id="A0A3P7BPJ5"/>
<dbReference type="PROSITE" id="PS50830">
    <property type="entry name" value="TNASE_3"/>
    <property type="match status" value="1"/>
</dbReference>
<dbReference type="Pfam" id="PF00565">
    <property type="entry name" value="SNase"/>
    <property type="match status" value="1"/>
</dbReference>
<organism evidence="3 4">
    <name type="scientific">Schistocephalus solidus</name>
    <name type="common">Tapeworm</name>
    <dbReference type="NCBI Taxonomy" id="70667"/>
    <lineage>
        <taxon>Eukaryota</taxon>
        <taxon>Metazoa</taxon>
        <taxon>Spiralia</taxon>
        <taxon>Lophotrochozoa</taxon>
        <taxon>Platyhelminthes</taxon>
        <taxon>Cestoda</taxon>
        <taxon>Eucestoda</taxon>
        <taxon>Diphyllobothriidea</taxon>
        <taxon>Diphyllobothriidae</taxon>
        <taxon>Schistocephalus</taxon>
    </lineage>
</organism>
<dbReference type="InterPro" id="IPR016071">
    <property type="entry name" value="Staphylococal_nuclease_OB-fold"/>
</dbReference>
<name>A0A3P7BPJ5_SCHSO</name>
<gene>
    <name evidence="3" type="ORF">SSLN_LOCUS1228</name>
</gene>
<dbReference type="PANTHER" id="PTHR12302">
    <property type="entry name" value="EBNA2 BINDING PROTEIN P100"/>
    <property type="match status" value="1"/>
</dbReference>
<dbReference type="Proteomes" id="UP000275846">
    <property type="component" value="Unassembled WGS sequence"/>
</dbReference>
<feature type="domain" description="TNase-like" evidence="2">
    <location>
        <begin position="8"/>
        <end position="166"/>
    </location>
</feature>
<dbReference type="STRING" id="70667.A0A3P7BPJ5"/>
<dbReference type="GO" id="GO:0005829">
    <property type="term" value="C:cytosol"/>
    <property type="evidence" value="ECO:0007669"/>
    <property type="project" value="TreeGrafter"/>
</dbReference>
<feature type="region of interest" description="Disordered" evidence="1">
    <location>
        <begin position="172"/>
        <end position="193"/>
    </location>
</feature>
<protein>
    <recommendedName>
        <fullName evidence="2">TNase-like domain-containing protein</fullName>
    </recommendedName>
</protein>
<accession>A0A3P7BPJ5</accession>
<dbReference type="OrthoDB" id="6260104at2759"/>
<dbReference type="PANTHER" id="PTHR12302:SF2">
    <property type="entry name" value="STAPHYLOCOCCAL NUCLEASE DOMAIN-CONTAINING PROTEIN 1"/>
    <property type="match status" value="1"/>
</dbReference>
<dbReference type="GO" id="GO:0004518">
    <property type="term" value="F:nuclease activity"/>
    <property type="evidence" value="ECO:0007669"/>
    <property type="project" value="TreeGrafter"/>
</dbReference>
<evidence type="ECO:0000313" key="3">
    <source>
        <dbReference type="EMBL" id="VDL87210.1"/>
    </source>
</evidence>